<comment type="subcellular location">
    <subcellularLocation>
        <location evidence="1">Membrane</location>
        <topology evidence="1">Multi-pass membrane protein</topology>
    </subcellularLocation>
</comment>
<dbReference type="InterPro" id="IPR036259">
    <property type="entry name" value="MFS_trans_sf"/>
</dbReference>
<feature type="domain" description="Major facilitator superfamily (MFS) profile" evidence="6">
    <location>
        <begin position="93"/>
        <end position="485"/>
    </location>
</feature>
<sequence>MADLNDKKPENTKELVDVVGHFGPWQTRILLLSSCLFIPHVWHVMGIVFFAPNIDYWCKRPEKYSNITNDQWKALAIPLDSKTNDNVTYSHCLMYKNFNNSSMEEEDSVVRCSSWEYDRSLYKSTIIDEWDLVCSNEWLTSLSTSVYMSGFLSAVFLSGQLADRFGRRPIILINVAIFFASALACSFSTSFAMFAALRYFVGFGASGAVTTAFVLFMEVIGPEYRSVMGIVFMLCWTTGYIILPGIAWFVRDWFTLQLTLTVPWIVLSIHWWLLPESPRWLLTHGKVEQAEKEIETAMRLNHKDVTNIKEIVQNLKRKEVKREETKKFRHPTFLDLLKTSNMRKKSLNIFFTWFVVSFAFYGLSLRTNDLGGNPYINFFIAGITEYPAAITVMFSIKHLGRRIPLMALMVSGGLACVFTFLVPNYLHWLLITLTMFGKFCVSASFSILYIYSVELFPTVVRNVGVGSSSMCARFGSMVAPFVKEL</sequence>
<protein>
    <submittedName>
        <fullName evidence="8">Organic cation transporter protein-like</fullName>
    </submittedName>
</protein>
<dbReference type="PROSITE" id="PS50850">
    <property type="entry name" value="MFS"/>
    <property type="match status" value="1"/>
</dbReference>
<evidence type="ECO:0000256" key="4">
    <source>
        <dbReference type="ARBA" id="ARBA00023136"/>
    </source>
</evidence>
<keyword evidence="4 5" id="KW-0472">Membrane</keyword>
<dbReference type="Proteomes" id="UP000694941">
    <property type="component" value="Unplaced"/>
</dbReference>
<feature type="transmembrane region" description="Helical" evidence="5">
    <location>
        <begin position="403"/>
        <end position="422"/>
    </location>
</feature>
<feature type="transmembrane region" description="Helical" evidence="5">
    <location>
        <begin position="170"/>
        <end position="193"/>
    </location>
</feature>
<keyword evidence="7" id="KW-1185">Reference proteome</keyword>
<feature type="transmembrane region" description="Helical" evidence="5">
    <location>
        <begin position="199"/>
        <end position="220"/>
    </location>
</feature>
<feature type="transmembrane region" description="Helical" evidence="5">
    <location>
        <begin position="227"/>
        <end position="250"/>
    </location>
</feature>
<dbReference type="RefSeq" id="XP_022237083.1">
    <property type="nucleotide sequence ID" value="XM_022381375.1"/>
</dbReference>
<dbReference type="Pfam" id="PF00083">
    <property type="entry name" value="Sugar_tr"/>
    <property type="match status" value="1"/>
</dbReference>
<feature type="transmembrane region" description="Helical" evidence="5">
    <location>
        <begin position="346"/>
        <end position="363"/>
    </location>
</feature>
<dbReference type="GeneID" id="106476639"/>
<dbReference type="Gene3D" id="1.20.1250.20">
    <property type="entry name" value="MFS general substrate transporter like domains"/>
    <property type="match status" value="1"/>
</dbReference>
<keyword evidence="3 5" id="KW-1133">Transmembrane helix</keyword>
<dbReference type="CDD" id="cd17317">
    <property type="entry name" value="MFS_SLC22"/>
    <property type="match status" value="1"/>
</dbReference>
<feature type="transmembrane region" description="Helical" evidence="5">
    <location>
        <begin position="256"/>
        <end position="274"/>
    </location>
</feature>
<evidence type="ECO:0000259" key="6">
    <source>
        <dbReference type="PROSITE" id="PS50850"/>
    </source>
</evidence>
<dbReference type="SUPFAM" id="SSF103473">
    <property type="entry name" value="MFS general substrate transporter"/>
    <property type="match status" value="1"/>
</dbReference>
<proteinExistence type="predicted"/>
<evidence type="ECO:0000256" key="1">
    <source>
        <dbReference type="ARBA" id="ARBA00004141"/>
    </source>
</evidence>
<feature type="transmembrane region" description="Helical" evidence="5">
    <location>
        <begin position="375"/>
        <end position="396"/>
    </location>
</feature>
<evidence type="ECO:0000313" key="8">
    <source>
        <dbReference type="RefSeq" id="XP_022237083.1"/>
    </source>
</evidence>
<gene>
    <name evidence="8" type="primary">LOC106476639</name>
</gene>
<dbReference type="InterPro" id="IPR005828">
    <property type="entry name" value="MFS_sugar_transport-like"/>
</dbReference>
<dbReference type="PANTHER" id="PTHR24064">
    <property type="entry name" value="SOLUTE CARRIER FAMILY 22 MEMBER"/>
    <property type="match status" value="1"/>
</dbReference>
<feature type="transmembrane region" description="Helical" evidence="5">
    <location>
        <begin position="428"/>
        <end position="451"/>
    </location>
</feature>
<keyword evidence="2 5" id="KW-0812">Transmembrane</keyword>
<accession>A0ABM1S0C8</accession>
<evidence type="ECO:0000256" key="5">
    <source>
        <dbReference type="SAM" id="Phobius"/>
    </source>
</evidence>
<organism evidence="7 8">
    <name type="scientific">Limulus polyphemus</name>
    <name type="common">Atlantic horseshoe crab</name>
    <dbReference type="NCBI Taxonomy" id="6850"/>
    <lineage>
        <taxon>Eukaryota</taxon>
        <taxon>Metazoa</taxon>
        <taxon>Ecdysozoa</taxon>
        <taxon>Arthropoda</taxon>
        <taxon>Chelicerata</taxon>
        <taxon>Merostomata</taxon>
        <taxon>Xiphosura</taxon>
        <taxon>Limulidae</taxon>
        <taxon>Limulus</taxon>
    </lineage>
</organism>
<name>A0ABM1S0C8_LIMPO</name>
<feature type="transmembrane region" description="Helical" evidence="5">
    <location>
        <begin position="29"/>
        <end position="51"/>
    </location>
</feature>
<reference evidence="8" key="1">
    <citation type="submission" date="2025-08" db="UniProtKB">
        <authorList>
            <consortium name="RefSeq"/>
        </authorList>
    </citation>
    <scope>IDENTIFICATION</scope>
    <source>
        <tissue evidence="8">Muscle</tissue>
    </source>
</reference>
<evidence type="ECO:0000256" key="2">
    <source>
        <dbReference type="ARBA" id="ARBA00022692"/>
    </source>
</evidence>
<feature type="non-terminal residue" evidence="8">
    <location>
        <position position="485"/>
    </location>
</feature>
<evidence type="ECO:0000313" key="7">
    <source>
        <dbReference type="Proteomes" id="UP000694941"/>
    </source>
</evidence>
<dbReference type="InterPro" id="IPR020846">
    <property type="entry name" value="MFS_dom"/>
</dbReference>
<evidence type="ECO:0000256" key="3">
    <source>
        <dbReference type="ARBA" id="ARBA00022989"/>
    </source>
</evidence>